<evidence type="ECO:0000313" key="1">
    <source>
        <dbReference type="EMBL" id="GIX83697.1"/>
    </source>
</evidence>
<proteinExistence type="predicted"/>
<accession>A0AAV4NK74</accession>
<organism evidence="1 2">
    <name type="scientific">Caerostris extrusa</name>
    <name type="common">Bark spider</name>
    <name type="synonym">Caerostris bankana</name>
    <dbReference type="NCBI Taxonomy" id="172846"/>
    <lineage>
        <taxon>Eukaryota</taxon>
        <taxon>Metazoa</taxon>
        <taxon>Ecdysozoa</taxon>
        <taxon>Arthropoda</taxon>
        <taxon>Chelicerata</taxon>
        <taxon>Arachnida</taxon>
        <taxon>Araneae</taxon>
        <taxon>Araneomorphae</taxon>
        <taxon>Entelegynae</taxon>
        <taxon>Araneoidea</taxon>
        <taxon>Araneidae</taxon>
        <taxon>Caerostris</taxon>
    </lineage>
</organism>
<sequence>MEVEGAERNGSLQVPLEVPSKSLNEIITLKKKKMKCQEITTNETDIKILETQLAVAHDWNGIAHDKKKTKDLTQRHHQMREYLMDMLIQQRKIP</sequence>
<name>A0AAV4NK74_CAEEX</name>
<reference evidence="1 2" key="1">
    <citation type="submission" date="2021-06" db="EMBL/GenBank/DDBJ databases">
        <title>Caerostris extrusa draft genome.</title>
        <authorList>
            <person name="Kono N."/>
            <person name="Arakawa K."/>
        </authorList>
    </citation>
    <scope>NUCLEOTIDE SEQUENCE [LARGE SCALE GENOMIC DNA]</scope>
</reference>
<protein>
    <submittedName>
        <fullName evidence="1">Uncharacterized protein</fullName>
    </submittedName>
</protein>
<gene>
    <name evidence="1" type="ORF">CEXT_398201</name>
</gene>
<keyword evidence="2" id="KW-1185">Reference proteome</keyword>
<evidence type="ECO:0000313" key="2">
    <source>
        <dbReference type="Proteomes" id="UP001054945"/>
    </source>
</evidence>
<comment type="caution">
    <text evidence="1">The sequence shown here is derived from an EMBL/GenBank/DDBJ whole genome shotgun (WGS) entry which is preliminary data.</text>
</comment>
<dbReference type="EMBL" id="BPLR01003356">
    <property type="protein sequence ID" value="GIX83697.1"/>
    <property type="molecule type" value="Genomic_DNA"/>
</dbReference>
<dbReference type="Proteomes" id="UP001054945">
    <property type="component" value="Unassembled WGS sequence"/>
</dbReference>
<dbReference type="AlphaFoldDB" id="A0AAV4NK74"/>